<dbReference type="RefSeq" id="WP_035262843.1">
    <property type="nucleotide sequence ID" value="NZ_JFKE01000013.1"/>
</dbReference>
<dbReference type="Gene3D" id="1.10.260.40">
    <property type="entry name" value="lambda repressor-like DNA-binding domains"/>
    <property type="match status" value="1"/>
</dbReference>
<dbReference type="GO" id="GO:0003677">
    <property type="term" value="F:DNA binding"/>
    <property type="evidence" value="ECO:0007669"/>
    <property type="project" value="InterPro"/>
</dbReference>
<dbReference type="Pfam" id="PF17765">
    <property type="entry name" value="MLTR_LBD"/>
    <property type="match status" value="1"/>
</dbReference>
<dbReference type="AlphaFoldDB" id="A0A037ZCX4"/>
<proteinExistence type="predicted"/>
<reference evidence="2 3" key="1">
    <citation type="submission" date="2014-03" db="EMBL/GenBank/DDBJ databases">
        <title>Draft Genome Sequence of Actibacterium mucosum KCTC 23349, a Marine Alphaproteobacterium with Complex Ionic Requirements Isolated from Mediterranean Seawater at Malvarrosa Beach, Valencia, Spain.</title>
        <authorList>
            <person name="Arahal D.R."/>
            <person name="Shao Z."/>
            <person name="Lai Q."/>
            <person name="Pujalte M.J."/>
        </authorList>
    </citation>
    <scope>NUCLEOTIDE SEQUENCE [LARGE SCALE GENOMIC DNA]</scope>
    <source>
        <strain evidence="2 3">KCTC 23349</strain>
    </source>
</reference>
<evidence type="ECO:0000259" key="1">
    <source>
        <dbReference type="PROSITE" id="PS50943"/>
    </source>
</evidence>
<dbReference type="PANTHER" id="PTHR35010">
    <property type="entry name" value="BLL4672 PROTEIN-RELATED"/>
    <property type="match status" value="1"/>
</dbReference>
<keyword evidence="3" id="KW-1185">Reference proteome</keyword>
<name>A0A037ZCX4_9RHOB</name>
<dbReference type="InterPro" id="IPR001387">
    <property type="entry name" value="Cro/C1-type_HTH"/>
</dbReference>
<comment type="caution">
    <text evidence="2">The sequence shown here is derived from an EMBL/GenBank/DDBJ whole genome shotgun (WGS) entry which is preliminary data.</text>
</comment>
<protein>
    <recommendedName>
        <fullName evidence="1">HTH cro/C1-type domain-containing protein</fullName>
    </recommendedName>
</protein>
<dbReference type="SUPFAM" id="SSF47413">
    <property type="entry name" value="lambda repressor-like DNA-binding domains"/>
    <property type="match status" value="1"/>
</dbReference>
<organism evidence="2 3">
    <name type="scientific">Actibacterium mucosum KCTC 23349</name>
    <dbReference type="NCBI Taxonomy" id="1454373"/>
    <lineage>
        <taxon>Bacteria</taxon>
        <taxon>Pseudomonadati</taxon>
        <taxon>Pseudomonadota</taxon>
        <taxon>Alphaproteobacteria</taxon>
        <taxon>Rhodobacterales</taxon>
        <taxon>Roseobacteraceae</taxon>
        <taxon>Actibacterium</taxon>
    </lineage>
</organism>
<evidence type="ECO:0000313" key="3">
    <source>
        <dbReference type="Proteomes" id="UP000026249"/>
    </source>
</evidence>
<accession>A0A037ZCX4</accession>
<feature type="domain" description="HTH cro/C1-type" evidence="1">
    <location>
        <begin position="11"/>
        <end position="65"/>
    </location>
</feature>
<dbReference type="InterPro" id="IPR041413">
    <property type="entry name" value="MLTR_LBD"/>
</dbReference>
<dbReference type="SMART" id="SM00530">
    <property type="entry name" value="HTH_XRE"/>
    <property type="match status" value="1"/>
</dbReference>
<dbReference type="Gene3D" id="3.30.450.180">
    <property type="match status" value="1"/>
</dbReference>
<dbReference type="CDD" id="cd00093">
    <property type="entry name" value="HTH_XRE"/>
    <property type="match status" value="1"/>
</dbReference>
<evidence type="ECO:0000313" key="2">
    <source>
        <dbReference type="EMBL" id="KAJ53987.1"/>
    </source>
</evidence>
<dbReference type="Pfam" id="PF13560">
    <property type="entry name" value="HTH_31"/>
    <property type="match status" value="1"/>
</dbReference>
<dbReference type="OrthoDB" id="9785973at2"/>
<gene>
    <name evidence="2" type="ORF">ACMU_04590</name>
</gene>
<dbReference type="STRING" id="1454373.ACMU_04590"/>
<dbReference type="PANTHER" id="PTHR35010:SF4">
    <property type="entry name" value="BLL5781 PROTEIN"/>
    <property type="match status" value="1"/>
</dbReference>
<sequence>MDKSSRFGEELRAVRADLGLSQSALAGQLGSTQRHLSFLETGRSQPTRSFLGRLCSELNLSAAQRGALFEASGFASPVSQQGNTGKDVEAALDMMQVQILDQWPYPALILDPGWNILRVNGHTRTLFGAFGLGGGAGPDNLIELLLSDHMRSMVVNWTQVCAAIYFRLRKAAEHDQKLADRLQSLRRDGMFDNVPTAITQPGAMPAIIPFTIGFPDGSRMGMTSMLGQIATAQDPVVEGFEVEMMLPVDAASQTILQTILRG</sequence>
<dbReference type="Proteomes" id="UP000026249">
    <property type="component" value="Unassembled WGS sequence"/>
</dbReference>
<dbReference type="PROSITE" id="PS50943">
    <property type="entry name" value="HTH_CROC1"/>
    <property type="match status" value="1"/>
</dbReference>
<dbReference type="EMBL" id="JFKE01000013">
    <property type="protein sequence ID" value="KAJ53987.1"/>
    <property type="molecule type" value="Genomic_DNA"/>
</dbReference>
<dbReference type="InterPro" id="IPR010982">
    <property type="entry name" value="Lambda_DNA-bd_dom_sf"/>
</dbReference>